<feature type="non-terminal residue" evidence="1">
    <location>
        <position position="1"/>
    </location>
</feature>
<evidence type="ECO:0000313" key="2">
    <source>
        <dbReference type="Proteomes" id="UP001526076"/>
    </source>
</evidence>
<dbReference type="EMBL" id="JAPAHU010000489">
    <property type="protein sequence ID" value="MCW1043391.1"/>
    <property type="molecule type" value="Genomic_DNA"/>
</dbReference>
<evidence type="ECO:0000313" key="1">
    <source>
        <dbReference type="EMBL" id="MCW1043391.1"/>
    </source>
</evidence>
<gene>
    <name evidence="1" type="ORF">OJ597_13520</name>
</gene>
<feature type="non-terminal residue" evidence="1">
    <location>
        <position position="78"/>
    </location>
</feature>
<dbReference type="InterPro" id="IPR011990">
    <property type="entry name" value="TPR-like_helical_dom_sf"/>
</dbReference>
<protein>
    <submittedName>
        <fullName evidence="1">Uncharacterized protein</fullName>
    </submittedName>
</protein>
<keyword evidence="2" id="KW-1185">Reference proteome</keyword>
<organism evidence="1 2">
    <name type="scientific">Streptococcus anginosus</name>
    <dbReference type="NCBI Taxonomy" id="1328"/>
    <lineage>
        <taxon>Bacteria</taxon>
        <taxon>Bacillati</taxon>
        <taxon>Bacillota</taxon>
        <taxon>Bacilli</taxon>
        <taxon>Lactobacillales</taxon>
        <taxon>Streptococcaceae</taxon>
        <taxon>Streptococcus</taxon>
        <taxon>Streptococcus anginosus group</taxon>
    </lineage>
</organism>
<dbReference type="Proteomes" id="UP001526076">
    <property type="component" value="Unassembled WGS sequence"/>
</dbReference>
<comment type="caution">
    <text evidence="1">The sequence shown here is derived from an EMBL/GenBank/DDBJ whole genome shotgun (WGS) entry which is preliminary data.</text>
</comment>
<name>A0ABT3ED87_STRAP</name>
<dbReference type="SUPFAM" id="SSF48452">
    <property type="entry name" value="TPR-like"/>
    <property type="match status" value="1"/>
</dbReference>
<proteinExistence type="predicted"/>
<accession>A0ABT3ED87</accession>
<sequence>VLYFKQLDTISPDFEGYEYGYSQALHKEHQVQEALRIAKQGLEKNPFETRLLLAASQFSYELHDASGAENYLLTAKED</sequence>
<reference evidence="1 2" key="1">
    <citation type="submission" date="2022-10" db="EMBL/GenBank/DDBJ databases">
        <title>Comparative genomic study of S. anginosus.</title>
        <authorList>
            <person name="Prasad A."/>
            <person name="Ene A."/>
            <person name="Jablonska S."/>
            <person name="Du J."/>
            <person name="Wolfe A.J."/>
            <person name="Putonti C."/>
        </authorList>
    </citation>
    <scope>NUCLEOTIDE SEQUENCE [LARGE SCALE GENOMIC DNA]</scope>
    <source>
        <strain evidence="1 2">UMB9231</strain>
    </source>
</reference>